<dbReference type="AlphaFoldDB" id="A0AAU9XPT8"/>
<feature type="region of interest" description="Disordered" evidence="1">
    <location>
        <begin position="501"/>
        <end position="565"/>
    </location>
</feature>
<gene>
    <name evidence="2" type="ORF">PMEA_00027482</name>
</gene>
<keyword evidence="3" id="KW-1185">Reference proteome</keyword>
<feature type="region of interest" description="Disordered" evidence="1">
    <location>
        <begin position="422"/>
        <end position="477"/>
    </location>
</feature>
<accession>A0AAU9XPT8</accession>
<evidence type="ECO:0000313" key="3">
    <source>
        <dbReference type="Proteomes" id="UP001159428"/>
    </source>
</evidence>
<feature type="compositionally biased region" description="Basic and acidic residues" evidence="1">
    <location>
        <begin position="458"/>
        <end position="472"/>
    </location>
</feature>
<dbReference type="EMBL" id="CALNXJ010000055">
    <property type="protein sequence ID" value="CAH3154269.1"/>
    <property type="molecule type" value="Genomic_DNA"/>
</dbReference>
<organism evidence="2 3">
    <name type="scientific">Pocillopora meandrina</name>
    <dbReference type="NCBI Taxonomy" id="46732"/>
    <lineage>
        <taxon>Eukaryota</taxon>
        <taxon>Metazoa</taxon>
        <taxon>Cnidaria</taxon>
        <taxon>Anthozoa</taxon>
        <taxon>Hexacorallia</taxon>
        <taxon>Scleractinia</taxon>
        <taxon>Astrocoeniina</taxon>
        <taxon>Pocilloporidae</taxon>
        <taxon>Pocillopora</taxon>
    </lineage>
</organism>
<reference evidence="2 3" key="1">
    <citation type="submission" date="2022-05" db="EMBL/GenBank/DDBJ databases">
        <authorList>
            <consortium name="Genoscope - CEA"/>
            <person name="William W."/>
        </authorList>
    </citation>
    <scope>NUCLEOTIDE SEQUENCE [LARGE SCALE GENOMIC DNA]</scope>
</reference>
<evidence type="ECO:0000256" key="1">
    <source>
        <dbReference type="SAM" id="MobiDB-lite"/>
    </source>
</evidence>
<sequence>MTRQTTSSQFLQRPKCQKMTGRKGQEFLPADLAAAYASYHDNLTEQRKLEWKLQVIDIETKFMKRDYRMQKGILERELKKNENDFWKCHRVFSAVSLLTDSDSYKKDLYIGPKPTKAKLPRKTLKRLSHLVRSLQAEEEMEIHSRFERCARYARREELLGPVPSLTLSDEVSSDSLQLRDLVEIRSEHSANSRNNSGRINKIRSAPSRVESRKAVGEEFGRESPLSNISLKSSLTEKPVETFKSVTKLDDISSITQCEYRVEPSIRLAWVEKEQVQEMQKEVINSTSNEGVAVQPCVHFDDSGENSRGKPHTLQSSIEQSADFNLPVHVTSSHHRISAESLGKDLPESNLEEFQPKEAEFEKDNVWDAEFFLNDQTHQVTSPAEEGRKVISFDTMSTKGEGESASTVGTSLIKIAQEYCKELPTPTSNDLSKNKLSLKPAPVKKHASKRGNESQSSNYKREQFQRGDVKIPDRAPSVRNKNVLKTKVFEYCALDKAKSKSNVKMTKALPKSSLQGLSSHPKTLTPRTQRKPTEKSPPATNETPKGRQVQNNPNRRSATGRKSPENFTEINKKIGEDETHLIKHAQKKKKCLIFKRKCLSELLYSGQIQVESQLRNRVQGFLSNKDGVDDSSGGTGKETLMHVDIDAV</sequence>
<feature type="compositionally biased region" description="Polar residues" evidence="1">
    <location>
        <begin position="511"/>
        <end position="526"/>
    </location>
</feature>
<dbReference type="Proteomes" id="UP001159428">
    <property type="component" value="Unassembled WGS sequence"/>
</dbReference>
<feature type="compositionally biased region" description="Polar residues" evidence="1">
    <location>
        <begin position="537"/>
        <end position="556"/>
    </location>
</feature>
<proteinExistence type="predicted"/>
<comment type="caution">
    <text evidence="2">The sequence shown here is derived from an EMBL/GenBank/DDBJ whole genome shotgun (WGS) entry which is preliminary data.</text>
</comment>
<protein>
    <submittedName>
        <fullName evidence="2">Uncharacterized protein</fullName>
    </submittedName>
</protein>
<evidence type="ECO:0000313" key="2">
    <source>
        <dbReference type="EMBL" id="CAH3154269.1"/>
    </source>
</evidence>
<feature type="compositionally biased region" description="Polar residues" evidence="1">
    <location>
        <begin position="424"/>
        <end position="434"/>
    </location>
</feature>
<name>A0AAU9XPT8_9CNID</name>